<dbReference type="EMBL" id="CP031742">
    <property type="protein sequence ID" value="AXQ53529.1"/>
    <property type="molecule type" value="Genomic_DNA"/>
</dbReference>
<keyword evidence="1" id="KW-0436">Ligase</keyword>
<proteinExistence type="predicted"/>
<reference evidence="11 12" key="1">
    <citation type="submission" date="2018-08" db="EMBL/GenBank/DDBJ databases">
        <authorList>
            <person name="Ferrada E.E."/>
            <person name="Latorre B.A."/>
        </authorList>
    </citation>
    <scope>NUCLEOTIDE SEQUENCE [LARGE SCALE GENOMIC DNA]</scope>
    <source>
        <strain evidence="11 12">VK-A60T</strain>
    </source>
</reference>
<protein>
    <recommendedName>
        <fullName evidence="10">Aminoacyl-transfer RNA synthetases class-II family profile domain-containing protein</fullName>
    </recommendedName>
</protein>
<dbReference type="InterPro" id="IPR045864">
    <property type="entry name" value="aa-tRNA-synth_II/BPL/LPL"/>
</dbReference>
<feature type="domain" description="Aminoacyl-transfer RNA synthetases class-II family profile" evidence="10">
    <location>
        <begin position="574"/>
        <end position="802"/>
    </location>
</feature>
<sequence>MGEDFGHFVADAARSGKLVVQPRMGMSDPRRMRAGLLATKHAAAVAAGTITLDSYTRVGDLASARRSVLRGEPLNGYPLVGHGAGTTREVLRGVADRSFPIQVRHGSPEPEHIFAAMADVGLTATEGGPVSYCLPYSRTPLQRSMDSWSRSCEAFVRRRGTGAEPHLETFGGCMMGQLCPPALLVALSVLEALFFRARGVRSISLSYTQQTNAEQDTEALHALARLAEELLHDLERHIVLYTYMGLYPRTERGALLLLADASRLAARAGAARLIVKTAAEAHRIPTVAENVTALELAAAAADHERAHPRSDRCGPVADTGLYAQARSLVQAVLDLHPDVGQALVRAFRLGVLDVPFCLHPDNPGRSRSYLDTAGRIQWTDIGRMPLRDTADLAASEPMTSSALLDSLSFVQRTYDGRASASARRRQGARMERDGSVPRLFTSPQIQAARRSRSRGLQPSQDGTMSLAASGIMPQDPQGLPAFQDPPLPPADTRDHLTSPVTRAALRVQQRLLAATREHLTGNGFAETMLPVMGPVTDPGSRGAKQVDVDFYGHKYKLMTSAILYKQASLLTFDKIFCIAPNVRLEPQETAHTSRHLAEFHQIDVEVAGADREQVMALLEQLMRHVVGSVVRECPEELAVLGRAPDAFRPLLQGNFVHRAHADAVAELHAKGHPQNPDAEIDWPGEVIISRAARAPFFLTDYPKGSRGFYDRESAETPGVLRNFDLIAPEGYGELCSGSEREFDYARIVTRMRETSENPAKYDWYLRLAREGIPASAGFGIGVERLTRYVTGLDAAWQTSLFPKLPGRVSP</sequence>
<evidence type="ECO:0000256" key="7">
    <source>
        <dbReference type="ARBA" id="ARBA00023235"/>
    </source>
</evidence>
<evidence type="ECO:0000313" key="11">
    <source>
        <dbReference type="EMBL" id="AXQ53529.1"/>
    </source>
</evidence>
<keyword evidence="3" id="KW-0547">Nucleotide-binding</keyword>
<evidence type="ECO:0000313" key="12">
    <source>
        <dbReference type="Proteomes" id="UP000259636"/>
    </source>
</evidence>
<dbReference type="GO" id="GO:0050097">
    <property type="term" value="F:methylaspartate mutase activity"/>
    <property type="evidence" value="ECO:0007669"/>
    <property type="project" value="InterPro"/>
</dbReference>
<dbReference type="Pfam" id="PF06368">
    <property type="entry name" value="Met_asp_mut_E"/>
    <property type="match status" value="1"/>
</dbReference>
<dbReference type="InterPro" id="IPR016176">
    <property type="entry name" value="Cbl-dep_enz_cat"/>
</dbReference>
<keyword evidence="7" id="KW-0413">Isomerase</keyword>
<dbReference type="GO" id="GO:0019670">
    <property type="term" value="P:anaerobic L-glutamate catabolic process"/>
    <property type="evidence" value="ECO:0007669"/>
    <property type="project" value="InterPro"/>
</dbReference>
<keyword evidence="5" id="KW-0648">Protein biosynthesis</keyword>
<evidence type="ECO:0000256" key="4">
    <source>
        <dbReference type="ARBA" id="ARBA00022840"/>
    </source>
</evidence>
<keyword evidence="2" id="KW-0846">Cobalamin</keyword>
<dbReference type="InterPro" id="IPR006195">
    <property type="entry name" value="aa-tRNA-synth_II"/>
</dbReference>
<dbReference type="PROSITE" id="PS50862">
    <property type="entry name" value="AA_TRNA_LIGASE_II"/>
    <property type="match status" value="1"/>
</dbReference>
<evidence type="ECO:0000256" key="1">
    <source>
        <dbReference type="ARBA" id="ARBA00022598"/>
    </source>
</evidence>
<evidence type="ECO:0000256" key="3">
    <source>
        <dbReference type="ARBA" id="ARBA00022741"/>
    </source>
</evidence>
<dbReference type="InterPro" id="IPR004364">
    <property type="entry name" value="Aa-tRNA-synt_II"/>
</dbReference>
<keyword evidence="8" id="KW-0170">Cobalt</keyword>
<dbReference type="Gene3D" id="3.20.20.240">
    <property type="entry name" value="Methylmalonyl-CoA mutase"/>
    <property type="match status" value="1"/>
</dbReference>
<dbReference type="GO" id="GO:0004816">
    <property type="term" value="F:asparagine-tRNA ligase activity"/>
    <property type="evidence" value="ECO:0007669"/>
    <property type="project" value="TreeGrafter"/>
</dbReference>
<dbReference type="PANTHER" id="PTHR22594:SF48">
    <property type="entry name" value="ASPARAGINYL-TRNA SYNTHETASE-RELATED PROTEIN (N-TRUNCATION)"/>
    <property type="match status" value="1"/>
</dbReference>
<accession>A0A385D619</accession>
<dbReference type="GO" id="GO:0005524">
    <property type="term" value="F:ATP binding"/>
    <property type="evidence" value="ECO:0007669"/>
    <property type="project" value="UniProtKB-KW"/>
</dbReference>
<feature type="region of interest" description="Disordered" evidence="9">
    <location>
        <begin position="416"/>
        <end position="495"/>
    </location>
</feature>
<evidence type="ECO:0000256" key="2">
    <source>
        <dbReference type="ARBA" id="ARBA00022628"/>
    </source>
</evidence>
<organism evidence="11 12">
    <name type="scientific">Streptomyces koyangensis</name>
    <dbReference type="NCBI Taxonomy" id="188770"/>
    <lineage>
        <taxon>Bacteria</taxon>
        <taxon>Bacillati</taxon>
        <taxon>Actinomycetota</taxon>
        <taxon>Actinomycetes</taxon>
        <taxon>Kitasatosporales</taxon>
        <taxon>Streptomycetaceae</taxon>
        <taxon>Streptomyces</taxon>
        <taxon>Streptomyces aurantiacus group</taxon>
    </lineage>
</organism>
<dbReference type="SUPFAM" id="SSF51703">
    <property type="entry name" value="Cobalamin (vitamin B12)-dependent enzymes"/>
    <property type="match status" value="1"/>
</dbReference>
<dbReference type="Proteomes" id="UP000259636">
    <property type="component" value="Chromosome"/>
</dbReference>
<dbReference type="InterPro" id="IPR006396">
    <property type="entry name" value="Glu_mut_E"/>
</dbReference>
<dbReference type="GO" id="GO:0006421">
    <property type="term" value="P:asparaginyl-tRNA aminoacylation"/>
    <property type="evidence" value="ECO:0007669"/>
    <property type="project" value="TreeGrafter"/>
</dbReference>
<dbReference type="SUPFAM" id="SSF55681">
    <property type="entry name" value="Class II aaRS and biotin synthetases"/>
    <property type="match status" value="1"/>
</dbReference>
<dbReference type="AlphaFoldDB" id="A0A385D619"/>
<evidence type="ECO:0000256" key="6">
    <source>
        <dbReference type="ARBA" id="ARBA00023146"/>
    </source>
</evidence>
<evidence type="ECO:0000256" key="9">
    <source>
        <dbReference type="SAM" id="MobiDB-lite"/>
    </source>
</evidence>
<gene>
    <name evidence="11" type="ORF">D0C37_02115</name>
</gene>
<dbReference type="KEGG" id="sky:D0C37_02115"/>
<evidence type="ECO:0000256" key="5">
    <source>
        <dbReference type="ARBA" id="ARBA00022917"/>
    </source>
</evidence>
<dbReference type="PANTHER" id="PTHR22594">
    <property type="entry name" value="ASPARTYL/LYSYL-TRNA SYNTHETASE"/>
    <property type="match status" value="1"/>
</dbReference>
<feature type="compositionally biased region" description="Polar residues" evidence="9">
    <location>
        <begin position="454"/>
        <end position="463"/>
    </location>
</feature>
<evidence type="ECO:0000259" key="10">
    <source>
        <dbReference type="PROSITE" id="PS50862"/>
    </source>
</evidence>
<dbReference type="Pfam" id="PF00152">
    <property type="entry name" value="tRNA-synt_2"/>
    <property type="match status" value="1"/>
</dbReference>
<keyword evidence="4" id="KW-0067">ATP-binding</keyword>
<name>A0A385D619_9ACTN</name>
<dbReference type="Gene3D" id="3.30.930.10">
    <property type="entry name" value="Bira Bifunctional Protein, Domain 2"/>
    <property type="match status" value="1"/>
</dbReference>
<dbReference type="GeneID" id="300113026"/>
<dbReference type="NCBIfam" id="NF005052">
    <property type="entry name" value="PRK06462.1-1"/>
    <property type="match status" value="1"/>
</dbReference>
<evidence type="ECO:0000256" key="8">
    <source>
        <dbReference type="ARBA" id="ARBA00023285"/>
    </source>
</evidence>
<keyword evidence="6" id="KW-0030">Aminoacyl-tRNA synthetase</keyword>
<dbReference type="GO" id="GO:0031419">
    <property type="term" value="F:cobalamin binding"/>
    <property type="evidence" value="ECO:0007669"/>
    <property type="project" value="UniProtKB-KW"/>
</dbReference>
<dbReference type="RefSeq" id="WP_117348553.1">
    <property type="nucleotide sequence ID" value="NZ_CP031742.1"/>
</dbReference>